<dbReference type="EMBL" id="CADCST010000085">
    <property type="protein sequence ID" value="CAA9198855.1"/>
    <property type="molecule type" value="Genomic_DNA"/>
</dbReference>
<organism evidence="1 2">
    <name type="scientific">Flavobacterium collinsii</name>
    <dbReference type="NCBI Taxonomy" id="1114861"/>
    <lineage>
        <taxon>Bacteria</taxon>
        <taxon>Pseudomonadati</taxon>
        <taxon>Bacteroidota</taxon>
        <taxon>Flavobacteriia</taxon>
        <taxon>Flavobacteriales</taxon>
        <taxon>Flavobacteriaceae</taxon>
        <taxon>Flavobacterium</taxon>
    </lineage>
</organism>
<gene>
    <name evidence="1" type="ORF">FLACOL7796_02420</name>
</gene>
<evidence type="ECO:0000313" key="2">
    <source>
        <dbReference type="Proteomes" id="UP000474567"/>
    </source>
</evidence>
<proteinExistence type="predicted"/>
<name>A0ABM8KJC1_9FLAO</name>
<reference evidence="1 2" key="1">
    <citation type="submission" date="2020-02" db="EMBL/GenBank/DDBJ databases">
        <authorList>
            <person name="Criscuolo A."/>
        </authorList>
    </citation>
    <scope>NUCLEOTIDE SEQUENCE [LARGE SCALE GENOMIC DNA]</scope>
    <source>
        <strain evidence="1">CECT7796</strain>
    </source>
</reference>
<keyword evidence="2" id="KW-1185">Reference proteome</keyword>
<comment type="caution">
    <text evidence="1">The sequence shown here is derived from an EMBL/GenBank/DDBJ whole genome shotgun (WGS) entry which is preliminary data.</text>
</comment>
<sequence>MLIKVLNGITKALGEYYECYLFGKNVKINPNSVKLLGFFL</sequence>
<accession>A0ABM8KJC1</accession>
<dbReference type="Proteomes" id="UP000474567">
    <property type="component" value="Unassembled WGS sequence"/>
</dbReference>
<evidence type="ECO:0000313" key="1">
    <source>
        <dbReference type="EMBL" id="CAA9198855.1"/>
    </source>
</evidence>
<protein>
    <submittedName>
        <fullName evidence="1">Uncharacterized protein</fullName>
    </submittedName>
</protein>